<dbReference type="RefSeq" id="WP_126127522.1">
    <property type="nucleotide sequence ID" value="NZ_CP034464.1"/>
</dbReference>
<dbReference type="InterPro" id="IPR016181">
    <property type="entry name" value="Acyl_CoA_acyltransferase"/>
</dbReference>
<organism evidence="1 2">
    <name type="scientific">Undibacterium parvum</name>
    <dbReference type="NCBI Taxonomy" id="401471"/>
    <lineage>
        <taxon>Bacteria</taxon>
        <taxon>Pseudomonadati</taxon>
        <taxon>Pseudomonadota</taxon>
        <taxon>Betaproteobacteria</taxon>
        <taxon>Burkholderiales</taxon>
        <taxon>Oxalobacteraceae</taxon>
        <taxon>Undibacterium</taxon>
    </lineage>
</organism>
<dbReference type="SUPFAM" id="SSF55729">
    <property type="entry name" value="Acyl-CoA N-acyltransferases (Nat)"/>
    <property type="match status" value="1"/>
</dbReference>
<accession>A0A3Q9BQH9</accession>
<evidence type="ECO:0000313" key="1">
    <source>
        <dbReference type="EMBL" id="AZP12140.1"/>
    </source>
</evidence>
<dbReference type="Gene3D" id="3.40.630.30">
    <property type="match status" value="1"/>
</dbReference>
<evidence type="ECO:0000313" key="2">
    <source>
        <dbReference type="Proteomes" id="UP000275663"/>
    </source>
</evidence>
<gene>
    <name evidence="1" type="ORF">EJN92_09075</name>
</gene>
<dbReference type="Proteomes" id="UP000275663">
    <property type="component" value="Chromosome"/>
</dbReference>
<dbReference type="KEGG" id="upv:EJN92_09075"/>
<protein>
    <submittedName>
        <fullName evidence="1">Uncharacterized protein</fullName>
    </submittedName>
</protein>
<keyword evidence="2" id="KW-1185">Reference proteome</keyword>
<name>A0A3Q9BQH9_9BURK</name>
<reference evidence="1 2" key="1">
    <citation type="journal article" date="2011" name="Int. J. Syst. Evol. Microbiol.">
        <title>Description of Undibacterium oligocarboniphilum sp. nov., isolated from purified water, and Undibacterium pigrum strain CCUG 49012 as the type strain of Undibacterium parvum sp. nov., and emended descriptions of the genus Undibacterium and the species Undibacterium pigrum.</title>
        <authorList>
            <person name="Eder W."/>
            <person name="Wanner G."/>
            <person name="Ludwig W."/>
            <person name="Busse H.J."/>
            <person name="Ziemke-Kageler F."/>
            <person name="Lang E."/>
        </authorList>
    </citation>
    <scope>NUCLEOTIDE SEQUENCE [LARGE SCALE GENOMIC DNA]</scope>
    <source>
        <strain evidence="1 2">DSM 23061</strain>
    </source>
</reference>
<dbReference type="OrthoDB" id="9809725at2"/>
<dbReference type="AlphaFoldDB" id="A0A3Q9BQH9"/>
<dbReference type="EMBL" id="CP034464">
    <property type="protein sequence ID" value="AZP12140.1"/>
    <property type="molecule type" value="Genomic_DNA"/>
</dbReference>
<sequence length="374" mass="43197">MKYPAPSAALAHTLWLLSARARGGKHWIANANCEFQSITIAEQTQPVSVQALSSRNQSYVLSPRSAWINYAKEEANRLAPRKLQWLAKILGDSIFFPLSLLLRGSGLDRAVSIGNRLISTNLYPDWSLQEFKNLTEELVSEYPNYPYIFRNICPEVNPHFYDYLQRCGWSLVPARMIYLCDPQNPAVWKHNHVKKDVRLLHSEDIEIVGPEQMKNGDLPRLRDLFRQVFIHKHSTLNPDFTIDFFEFCLESSFLELHGLRHKGQMVGVLGVYEFQGSNWITTPLIGYDTTMPQELGLYRRLMALLLQIAKQKNKRLHYSSGASEFKQARGGLAYLEYTAIYSQHLNTREKLCNKLFAKTLQYIAPRILKRVDQY</sequence>
<proteinExistence type="predicted"/>